<keyword evidence="2" id="KW-0479">Metal-binding</keyword>
<dbReference type="InterPro" id="IPR045109">
    <property type="entry name" value="LSDs-like"/>
</dbReference>
<evidence type="ECO:0000256" key="1">
    <source>
        <dbReference type="ARBA" id="ARBA00004123"/>
    </source>
</evidence>
<comment type="subcellular location">
    <subcellularLocation>
        <location evidence="1">Nucleus</location>
    </subcellularLocation>
</comment>
<dbReference type="GO" id="GO:0006357">
    <property type="term" value="P:regulation of transcription by RNA polymerase II"/>
    <property type="evidence" value="ECO:0007669"/>
    <property type="project" value="TreeGrafter"/>
</dbReference>
<evidence type="ECO:0000256" key="2">
    <source>
        <dbReference type="ARBA" id="ARBA00022723"/>
    </source>
</evidence>
<protein>
    <submittedName>
        <fullName evidence="5">Uncharacterized protein</fullName>
    </submittedName>
</protein>
<evidence type="ECO:0000256" key="4">
    <source>
        <dbReference type="SAM" id="MobiDB-lite"/>
    </source>
</evidence>
<dbReference type="GO" id="GO:0031490">
    <property type="term" value="F:chromatin DNA binding"/>
    <property type="evidence" value="ECO:0007669"/>
    <property type="project" value="TreeGrafter"/>
</dbReference>
<sequence length="183" mass="20555">MCDACEATLFNIHWVCQKCGFVVCLDCYKAKERKSTRDKELYAWMKCVKGQPHDHKHLMPTQIIPGSVLTELVEALHTLREKHEIKSHCQCGSKQNVQIGRFPTVNGVSQILQNVLNHSNKISLCIPELQQQKPSQKSEANGNASPGSDISSESKLNPPESQSPLHWLADLAEQKAREEKKGK</sequence>
<dbReference type="PANTHER" id="PTHR12549">
    <property type="entry name" value="JMJC DOMAIN-CONTAINING HISTONE DEMETHYLATION PROTEIN"/>
    <property type="match status" value="1"/>
</dbReference>
<dbReference type="AlphaFoldDB" id="A0A2D4K3A4"/>
<dbReference type="GO" id="GO:0032454">
    <property type="term" value="F:histone H3K9 demethylase activity"/>
    <property type="evidence" value="ECO:0007669"/>
    <property type="project" value="InterPro"/>
</dbReference>
<dbReference type="EMBL" id="IACL01029986">
    <property type="protein sequence ID" value="LAB03200.1"/>
    <property type="molecule type" value="Transcribed_RNA"/>
</dbReference>
<dbReference type="GO" id="GO:0000118">
    <property type="term" value="C:histone deacetylase complex"/>
    <property type="evidence" value="ECO:0007669"/>
    <property type="project" value="TreeGrafter"/>
</dbReference>
<dbReference type="GO" id="GO:0046872">
    <property type="term" value="F:metal ion binding"/>
    <property type="evidence" value="ECO:0007669"/>
    <property type="project" value="UniProtKB-KW"/>
</dbReference>
<name>A0A2D4K3A4_9SAUR</name>
<dbReference type="GO" id="GO:0000785">
    <property type="term" value="C:chromatin"/>
    <property type="evidence" value="ECO:0007669"/>
    <property type="project" value="TreeGrafter"/>
</dbReference>
<feature type="region of interest" description="Disordered" evidence="4">
    <location>
        <begin position="130"/>
        <end position="167"/>
    </location>
</feature>
<reference evidence="5" key="1">
    <citation type="submission" date="2017-07" db="EMBL/GenBank/DDBJ databases">
        <authorList>
            <person name="Mikheyev A."/>
            <person name="Grau M."/>
        </authorList>
    </citation>
    <scope>NUCLEOTIDE SEQUENCE</scope>
    <source>
        <tissue evidence="5">Venom_gland</tissue>
    </source>
</reference>
<keyword evidence="3" id="KW-0539">Nucleus</keyword>
<reference evidence="5" key="2">
    <citation type="submission" date="2017-11" db="EMBL/GenBank/DDBJ databases">
        <title>Coralsnake Venomics: Analyses of Venom Gland Transcriptomes and Proteomes of Six Brazilian Taxa.</title>
        <authorList>
            <person name="Aird S.D."/>
            <person name="Jorge da Silva N."/>
            <person name="Qiu L."/>
            <person name="Villar-Briones A."/>
            <person name="Aparecida-Saddi V."/>
            <person name="Campos-Telles M.P."/>
            <person name="Grau M."/>
            <person name="Mikheyev A.S."/>
        </authorList>
    </citation>
    <scope>NUCLEOTIDE SEQUENCE</scope>
    <source>
        <tissue evidence="5">Venom_gland</tissue>
    </source>
</reference>
<evidence type="ECO:0000313" key="5">
    <source>
        <dbReference type="EMBL" id="LAB03200.1"/>
    </source>
</evidence>
<dbReference type="PANTHER" id="PTHR12549:SF6">
    <property type="entry name" value="JMJC DOMAIN-CONTAINING HISTONE DEMETHYLATION PROTEIN 2C-RELATED"/>
    <property type="match status" value="1"/>
</dbReference>
<accession>A0A2D4K3A4</accession>
<proteinExistence type="predicted"/>
<dbReference type="GO" id="GO:0003712">
    <property type="term" value="F:transcription coregulator activity"/>
    <property type="evidence" value="ECO:0007669"/>
    <property type="project" value="TreeGrafter"/>
</dbReference>
<feature type="compositionally biased region" description="Polar residues" evidence="4">
    <location>
        <begin position="130"/>
        <end position="164"/>
    </location>
</feature>
<organism evidence="5">
    <name type="scientific">Micrurus paraensis</name>
    <dbReference type="NCBI Taxonomy" id="1970185"/>
    <lineage>
        <taxon>Eukaryota</taxon>
        <taxon>Metazoa</taxon>
        <taxon>Chordata</taxon>
        <taxon>Craniata</taxon>
        <taxon>Vertebrata</taxon>
        <taxon>Euteleostomi</taxon>
        <taxon>Lepidosauria</taxon>
        <taxon>Squamata</taxon>
        <taxon>Bifurcata</taxon>
        <taxon>Unidentata</taxon>
        <taxon>Episquamata</taxon>
        <taxon>Toxicofera</taxon>
        <taxon>Serpentes</taxon>
        <taxon>Colubroidea</taxon>
        <taxon>Elapidae</taxon>
        <taxon>Elapinae</taxon>
        <taxon>Micrurus</taxon>
    </lineage>
</organism>
<evidence type="ECO:0000256" key="3">
    <source>
        <dbReference type="ARBA" id="ARBA00023242"/>
    </source>
</evidence>